<gene>
    <name evidence="2" type="ORF">AKJ09_04630</name>
</gene>
<sequence length="85" mass="9503">MFNVQAMSERTKMLTFASKFLERMPDLFALARITGHSHTRVTELYSHLLPDHLAATRNVVTYEVAAAVSLAKTTDVPRALKSNGR</sequence>
<dbReference type="SUPFAM" id="SSF56349">
    <property type="entry name" value="DNA breaking-rejoining enzymes"/>
    <property type="match status" value="1"/>
</dbReference>
<evidence type="ECO:0000256" key="1">
    <source>
        <dbReference type="ARBA" id="ARBA00023172"/>
    </source>
</evidence>
<dbReference type="GO" id="GO:0003677">
    <property type="term" value="F:DNA binding"/>
    <property type="evidence" value="ECO:0007669"/>
    <property type="project" value="InterPro"/>
</dbReference>
<dbReference type="GO" id="GO:0015074">
    <property type="term" value="P:DNA integration"/>
    <property type="evidence" value="ECO:0007669"/>
    <property type="project" value="InterPro"/>
</dbReference>
<dbReference type="Proteomes" id="UP000064967">
    <property type="component" value="Chromosome"/>
</dbReference>
<dbReference type="GO" id="GO:0006310">
    <property type="term" value="P:DNA recombination"/>
    <property type="evidence" value="ECO:0007669"/>
    <property type="project" value="UniProtKB-KW"/>
</dbReference>
<protein>
    <submittedName>
        <fullName evidence="2">Uncharacterized protein</fullName>
    </submittedName>
</protein>
<evidence type="ECO:0000313" key="2">
    <source>
        <dbReference type="EMBL" id="AKU97966.1"/>
    </source>
</evidence>
<name>A0A0K1PX53_9BACT</name>
<dbReference type="EMBL" id="CP012333">
    <property type="protein sequence ID" value="AKU97966.1"/>
    <property type="molecule type" value="Genomic_DNA"/>
</dbReference>
<dbReference type="Gene3D" id="1.10.443.10">
    <property type="entry name" value="Intergrase catalytic core"/>
    <property type="match status" value="1"/>
</dbReference>
<dbReference type="KEGG" id="llu:AKJ09_04630"/>
<accession>A0A0K1PX53</accession>
<dbReference type="InterPro" id="IPR011010">
    <property type="entry name" value="DNA_brk_join_enz"/>
</dbReference>
<evidence type="ECO:0000313" key="3">
    <source>
        <dbReference type="Proteomes" id="UP000064967"/>
    </source>
</evidence>
<organism evidence="2 3">
    <name type="scientific">Labilithrix luteola</name>
    <dbReference type="NCBI Taxonomy" id="1391654"/>
    <lineage>
        <taxon>Bacteria</taxon>
        <taxon>Pseudomonadati</taxon>
        <taxon>Myxococcota</taxon>
        <taxon>Polyangia</taxon>
        <taxon>Polyangiales</taxon>
        <taxon>Labilitrichaceae</taxon>
        <taxon>Labilithrix</taxon>
    </lineage>
</organism>
<dbReference type="AlphaFoldDB" id="A0A0K1PX53"/>
<keyword evidence="3" id="KW-1185">Reference proteome</keyword>
<reference evidence="2 3" key="1">
    <citation type="submission" date="2015-08" db="EMBL/GenBank/DDBJ databases">
        <authorList>
            <person name="Babu N.S."/>
            <person name="Beckwith C.J."/>
            <person name="Beseler K.G."/>
            <person name="Brison A."/>
            <person name="Carone J.V."/>
            <person name="Caskin T.P."/>
            <person name="Diamond M."/>
            <person name="Durham M.E."/>
            <person name="Foxe J.M."/>
            <person name="Go M."/>
            <person name="Henderson B.A."/>
            <person name="Jones I.B."/>
            <person name="McGettigan J.A."/>
            <person name="Micheletti S.J."/>
            <person name="Nasrallah M.E."/>
            <person name="Ortiz D."/>
            <person name="Piller C.R."/>
            <person name="Privatt S.R."/>
            <person name="Schneider S.L."/>
            <person name="Sharp S."/>
            <person name="Smith T.C."/>
            <person name="Stanton J.D."/>
            <person name="Ullery H.E."/>
            <person name="Wilson R.J."/>
            <person name="Serrano M.G."/>
            <person name="Buck G."/>
            <person name="Lee V."/>
            <person name="Wang Y."/>
            <person name="Carvalho R."/>
            <person name="Voegtly L."/>
            <person name="Shi R."/>
            <person name="Duckworth R."/>
            <person name="Johnson A."/>
            <person name="Loviza R."/>
            <person name="Walstead R."/>
            <person name="Shah Z."/>
            <person name="Kiflezghi M."/>
            <person name="Wade K."/>
            <person name="Ball S.L."/>
            <person name="Bradley K.W."/>
            <person name="Asai D.J."/>
            <person name="Bowman C.A."/>
            <person name="Russell D.A."/>
            <person name="Pope W.H."/>
            <person name="Jacobs-Sera D."/>
            <person name="Hendrix R.W."/>
            <person name="Hatfull G.F."/>
        </authorList>
    </citation>
    <scope>NUCLEOTIDE SEQUENCE [LARGE SCALE GENOMIC DNA]</scope>
    <source>
        <strain evidence="2 3">DSM 27648</strain>
    </source>
</reference>
<keyword evidence="1" id="KW-0233">DNA recombination</keyword>
<proteinExistence type="predicted"/>
<dbReference type="InterPro" id="IPR013762">
    <property type="entry name" value="Integrase-like_cat_sf"/>
</dbReference>